<reference evidence="2 3" key="1">
    <citation type="submission" date="2019-07" db="EMBL/GenBank/DDBJ databases">
        <authorList>
            <person name="Kim J."/>
        </authorList>
    </citation>
    <scope>NUCLEOTIDE SEQUENCE [LARGE SCALE GENOMIC DNA]</scope>
    <source>
        <strain evidence="2 3">MJ1a</strain>
    </source>
</reference>
<dbReference type="EMBL" id="VOEI01000001">
    <property type="protein sequence ID" value="TWR27949.1"/>
    <property type="molecule type" value="Genomic_DNA"/>
</dbReference>
<comment type="caution">
    <text evidence="2">The sequence shown here is derived from an EMBL/GenBank/DDBJ whole genome shotgun (WGS) entry which is preliminary data.</text>
</comment>
<dbReference type="Proteomes" id="UP000318010">
    <property type="component" value="Unassembled WGS sequence"/>
</dbReference>
<keyword evidence="1" id="KW-0472">Membrane</keyword>
<keyword evidence="1" id="KW-0812">Transmembrane</keyword>
<accession>A0A563U9K3</accession>
<dbReference type="AlphaFoldDB" id="A0A563U9K3"/>
<evidence type="ECO:0000313" key="3">
    <source>
        <dbReference type="Proteomes" id="UP000318010"/>
    </source>
</evidence>
<feature type="transmembrane region" description="Helical" evidence="1">
    <location>
        <begin position="378"/>
        <end position="398"/>
    </location>
</feature>
<dbReference type="RefSeq" id="WP_146268763.1">
    <property type="nucleotide sequence ID" value="NZ_VOEI01000001.1"/>
</dbReference>
<feature type="transmembrane region" description="Helical" evidence="1">
    <location>
        <begin position="296"/>
        <end position="316"/>
    </location>
</feature>
<keyword evidence="1" id="KW-1133">Transmembrane helix</keyword>
<evidence type="ECO:0008006" key="4">
    <source>
        <dbReference type="Google" id="ProtNLM"/>
    </source>
</evidence>
<feature type="transmembrane region" description="Helical" evidence="1">
    <location>
        <begin position="188"/>
        <end position="207"/>
    </location>
</feature>
<sequence>MFLRSGSAYKIILSITFILIAIPCALLLLHPAAIFPDASWGFQVWRSMQNGSGFNMITQVSHTNIATNVEEFKSWWSPGQYLVPGAFQKLFGLDLGHASSLTTIICQFSGLAGLYAFFKKAGFSKIISALSILIIALQQSFLTPFIFYNGGEVLLFGFIGWFLYGCLSFTKPGIVLVVFVLLSGWIGFFAKSSFLWMYGAGLLFIWIKLSKHTREIKTWLVNGLWIGVPAVISFAVIYLTYISRGVNPSSASGGLDFSLKVFAFPLASPLLAGFSFDDIANGFIFHNDAVIFSPGQAVAIIAILAIVSLLLIYFICKKVPNKRYAVLLAIFYAAAVLFFGSAFLRKLDISFEARHFRTVGLLTIPGAVYLFSRAAKVYRIAFGLMVAITAFFGLKFYILSHIALRTEAVHSTSGIAQQFADKETMDYLRMLDNHNNNAVFVFFSPDMGLEINHNRSITLDPLGRDISINMDDYTYKGHGGPVYILMPHNYIGIRANVLLKCFPGYKGFSLKELSDDYVLYYATEAR</sequence>
<dbReference type="OrthoDB" id="796333at2"/>
<evidence type="ECO:0000313" key="2">
    <source>
        <dbReference type="EMBL" id="TWR27949.1"/>
    </source>
</evidence>
<feature type="transmembrane region" description="Helical" evidence="1">
    <location>
        <begin position="12"/>
        <end position="35"/>
    </location>
</feature>
<feature type="transmembrane region" description="Helical" evidence="1">
    <location>
        <begin position="355"/>
        <end position="371"/>
    </location>
</feature>
<feature type="transmembrane region" description="Helical" evidence="1">
    <location>
        <begin position="219"/>
        <end position="242"/>
    </location>
</feature>
<feature type="transmembrane region" description="Helical" evidence="1">
    <location>
        <begin position="154"/>
        <end position="181"/>
    </location>
</feature>
<feature type="transmembrane region" description="Helical" evidence="1">
    <location>
        <begin position="323"/>
        <end position="343"/>
    </location>
</feature>
<feature type="transmembrane region" description="Helical" evidence="1">
    <location>
        <begin position="130"/>
        <end position="148"/>
    </location>
</feature>
<gene>
    <name evidence="2" type="ORF">FPZ42_01665</name>
</gene>
<proteinExistence type="predicted"/>
<protein>
    <recommendedName>
        <fullName evidence="4">Glycosyltransferase RgtA/B/C/D-like domain-containing protein</fullName>
    </recommendedName>
</protein>
<evidence type="ECO:0000256" key="1">
    <source>
        <dbReference type="SAM" id="Phobius"/>
    </source>
</evidence>
<organism evidence="2 3">
    <name type="scientific">Mucilaginibacter achroorhodeus</name>
    <dbReference type="NCBI Taxonomy" id="2599294"/>
    <lineage>
        <taxon>Bacteria</taxon>
        <taxon>Pseudomonadati</taxon>
        <taxon>Bacteroidota</taxon>
        <taxon>Sphingobacteriia</taxon>
        <taxon>Sphingobacteriales</taxon>
        <taxon>Sphingobacteriaceae</taxon>
        <taxon>Mucilaginibacter</taxon>
    </lineage>
</organism>
<name>A0A563U9K3_9SPHI</name>
<keyword evidence="3" id="KW-1185">Reference proteome</keyword>